<dbReference type="Pfam" id="PF00956">
    <property type="entry name" value="NAP"/>
    <property type="match status" value="1"/>
</dbReference>
<dbReference type="Gene3D" id="3.30.1120.90">
    <property type="entry name" value="Nucleosome assembly protein"/>
    <property type="match status" value="1"/>
</dbReference>
<dbReference type="PANTHER" id="PTHR11875">
    <property type="entry name" value="TESTIS-SPECIFIC Y-ENCODED PROTEIN"/>
    <property type="match status" value="1"/>
</dbReference>
<dbReference type="InterPro" id="IPR037231">
    <property type="entry name" value="NAP-like_sf"/>
</dbReference>
<dbReference type="GO" id="GO:0005634">
    <property type="term" value="C:nucleus"/>
    <property type="evidence" value="ECO:0007669"/>
    <property type="project" value="InterPro"/>
</dbReference>
<evidence type="ECO:0000256" key="1">
    <source>
        <dbReference type="ARBA" id="ARBA00009947"/>
    </source>
</evidence>
<dbReference type="GO" id="GO:0006334">
    <property type="term" value="P:nucleosome assembly"/>
    <property type="evidence" value="ECO:0007669"/>
    <property type="project" value="InterPro"/>
</dbReference>
<dbReference type="OrthoDB" id="19419at2759"/>
<comment type="caution">
    <text evidence="3">The sequence shown here is derived from an EMBL/GenBank/DDBJ whole genome shotgun (WGS) entry which is preliminary data.</text>
</comment>
<dbReference type="SUPFAM" id="SSF143113">
    <property type="entry name" value="NAP-like"/>
    <property type="match status" value="1"/>
</dbReference>
<evidence type="ECO:0000256" key="2">
    <source>
        <dbReference type="RuleBase" id="RU003876"/>
    </source>
</evidence>
<dbReference type="Proteomes" id="UP000324585">
    <property type="component" value="Unassembled WGS sequence"/>
</dbReference>
<dbReference type="InterPro" id="IPR002164">
    <property type="entry name" value="NAP_family"/>
</dbReference>
<reference evidence="4" key="1">
    <citation type="journal article" date="2019" name="Nat. Commun.">
        <title>Expansion of phycobilisome linker gene families in mesophilic red algae.</title>
        <authorList>
            <person name="Lee J."/>
            <person name="Kim D."/>
            <person name="Bhattacharya D."/>
            <person name="Yoon H.S."/>
        </authorList>
    </citation>
    <scope>NUCLEOTIDE SEQUENCE [LARGE SCALE GENOMIC DNA]</scope>
    <source>
        <strain evidence="4">CCMP 1328</strain>
    </source>
</reference>
<dbReference type="EMBL" id="VRMN01000001">
    <property type="protein sequence ID" value="KAA8498905.1"/>
    <property type="molecule type" value="Genomic_DNA"/>
</dbReference>
<protein>
    <submittedName>
        <fullName evidence="3">NAP1-related protein 2</fullName>
    </submittedName>
</protein>
<dbReference type="AlphaFoldDB" id="A0A5J4Z6F1"/>
<gene>
    <name evidence="3" type="ORF">FVE85_6490</name>
</gene>
<keyword evidence="4" id="KW-1185">Reference proteome</keyword>
<comment type="similarity">
    <text evidence="1 2">Belongs to the nucleosome assembly protein (NAP) family.</text>
</comment>
<accession>A0A5J4Z6F1</accession>
<evidence type="ECO:0000313" key="3">
    <source>
        <dbReference type="EMBL" id="KAA8498905.1"/>
    </source>
</evidence>
<organism evidence="3 4">
    <name type="scientific">Porphyridium purpureum</name>
    <name type="common">Red alga</name>
    <name type="synonym">Porphyridium cruentum</name>
    <dbReference type="NCBI Taxonomy" id="35688"/>
    <lineage>
        <taxon>Eukaryota</taxon>
        <taxon>Rhodophyta</taxon>
        <taxon>Bangiophyceae</taxon>
        <taxon>Porphyridiales</taxon>
        <taxon>Porphyridiaceae</taxon>
        <taxon>Porphyridium</taxon>
    </lineage>
</organism>
<evidence type="ECO:0000313" key="4">
    <source>
        <dbReference type="Proteomes" id="UP000324585"/>
    </source>
</evidence>
<name>A0A5J4Z6F1_PORPP</name>
<proteinExistence type="inferred from homology"/>
<sequence>MGQDKRRVVLDQLLQLDKQFAAVGAGLTGHAQAAHGGSGQVLKHGMRGAGADMMTRHDNTFSAERQLHALREPLYDARKALVALLDRFWLHVLLGHPHTQLLVMQDDVEPLAYLEHVSLSWVADPPRLHSAYSGRGAAPASVPASAARESCKGFSLQFHFAENEWFADKLLVKSFVRVNETQQVSSSAVQWRPGQSLVDGQDPSFFDWFLDEEDEFDLGLVFLHELIPNAIAYYLHAAQLSHTL</sequence>